<evidence type="ECO:0000313" key="4">
    <source>
        <dbReference type="Proteomes" id="UP000705508"/>
    </source>
</evidence>
<organism evidence="3 4">
    <name type="scientific">Mordavella massiliensis</name>
    <dbReference type="NCBI Taxonomy" id="1871024"/>
    <lineage>
        <taxon>Bacteria</taxon>
        <taxon>Bacillati</taxon>
        <taxon>Bacillota</taxon>
        <taxon>Clostridia</taxon>
        <taxon>Eubacteriales</taxon>
        <taxon>Clostridiaceae</taxon>
        <taxon>Mordavella</taxon>
    </lineage>
</organism>
<protein>
    <submittedName>
        <fullName evidence="3">DUF927 domain-containing protein</fullName>
    </submittedName>
</protein>
<dbReference type="InterPro" id="IPR009270">
    <property type="entry name" value="DUF927"/>
</dbReference>
<reference evidence="3" key="2">
    <citation type="journal article" date="2021" name="Sci. Rep.">
        <title>The distribution of antibiotic resistance genes in chicken gut microbiota commensals.</title>
        <authorList>
            <person name="Juricova H."/>
            <person name="Matiasovicova J."/>
            <person name="Kubasova T."/>
            <person name="Cejkova D."/>
            <person name="Rychlik I."/>
        </authorList>
    </citation>
    <scope>NUCLEOTIDE SEQUENCE</scope>
    <source>
        <strain evidence="3">An582</strain>
    </source>
</reference>
<name>A0A939BFR6_9CLOT</name>
<feature type="domain" description="DUF927" evidence="1">
    <location>
        <begin position="28"/>
        <end position="297"/>
    </location>
</feature>
<dbReference type="EMBL" id="JACJKS010000009">
    <property type="protein sequence ID" value="MBM6948607.1"/>
    <property type="molecule type" value="Genomic_DNA"/>
</dbReference>
<evidence type="ECO:0000259" key="1">
    <source>
        <dbReference type="Pfam" id="PF06048"/>
    </source>
</evidence>
<comment type="caution">
    <text evidence="3">The sequence shown here is derived from an EMBL/GenBank/DDBJ whole genome shotgun (WGS) entry which is preliminary data.</text>
</comment>
<proteinExistence type="predicted"/>
<sequence>MKARIVSTQVNVKEGFVPHPECGIRKGKYGCWRTEKNKDGSGTTTWFQPLGRAIKVELVLLNMENAEKTLRLVITDLHGVKTEVDMPRELMTEYKLLELVKYGAQVTKQTAPALIRCLENLEVIAPVVYEYSKTGFDILNGERVFKSYKLINQNDMEGTYIGDVKIEPQGSLEKWLELVRTEVMNSPLEVILVMALSSVVFDYVHPVFPTENLVVALTGLSSSGKTTALNLAVSTGALPVTADNSLLLTFLDTELSIMHRMMSGYCIGIDEGSTLKKKDTTKILYSIANGKERARMTKALGMAESVSFHSVVFTSSETSLLAQADNNAGLRVRVLELSAIWTKSAESSDRIKEVVTENYGWATPEMAEHLLNKKPEKVVERCKYWTEIFKEHKKENSDTVLLGRLAKKMGIILATAEMAEEVFGLKFDTDKICNFLVEQILIDPQEYDIGIKAHEIITAYYTEHPEEFGENLPANHDDIYRKNGYVKKGRYTTLYDGTVSTKILYIKRETFEKIMDMCRFPDCKSVLKRLKELNLLVSDKDRYLSRFKLGSDDNAVLVAGYGIRLRTEEQEKEKSEFVSIKGKKNMEQLNLVGINPFAEN</sequence>
<dbReference type="RefSeq" id="WP_204906621.1">
    <property type="nucleotide sequence ID" value="NZ_JACJKS010000009.1"/>
</dbReference>
<reference evidence="3" key="1">
    <citation type="submission" date="2020-08" db="EMBL/GenBank/DDBJ databases">
        <authorList>
            <person name="Cejkova D."/>
            <person name="Kubasova T."/>
            <person name="Jahodarova E."/>
            <person name="Rychlik I."/>
        </authorList>
    </citation>
    <scope>NUCLEOTIDE SEQUENCE</scope>
    <source>
        <strain evidence="3">An582</strain>
    </source>
</reference>
<evidence type="ECO:0000259" key="2">
    <source>
        <dbReference type="Pfam" id="PF18662"/>
    </source>
</evidence>
<evidence type="ECO:0000313" key="3">
    <source>
        <dbReference type="EMBL" id="MBM6948607.1"/>
    </source>
</evidence>
<dbReference type="AlphaFoldDB" id="A0A939BFR6"/>
<dbReference type="InterPro" id="IPR040538">
    <property type="entry name" value="Cch_HTH"/>
</dbReference>
<dbReference type="Pfam" id="PF06048">
    <property type="entry name" value="DUF927"/>
    <property type="match status" value="1"/>
</dbReference>
<accession>A0A939BFR6</accession>
<gene>
    <name evidence="3" type="ORF">H6A20_08050</name>
</gene>
<dbReference type="Proteomes" id="UP000705508">
    <property type="component" value="Unassembled WGS sequence"/>
</dbReference>
<dbReference type="Pfam" id="PF18662">
    <property type="entry name" value="HTH_56"/>
    <property type="match status" value="1"/>
</dbReference>
<feature type="domain" description="Cch helix turn helix" evidence="2">
    <location>
        <begin position="448"/>
        <end position="552"/>
    </location>
</feature>